<feature type="repeat" description="WD" evidence="4">
    <location>
        <begin position="801"/>
        <end position="835"/>
    </location>
</feature>
<evidence type="ECO:0000313" key="6">
    <source>
        <dbReference type="Proteomes" id="UP001054837"/>
    </source>
</evidence>
<dbReference type="InterPro" id="IPR001680">
    <property type="entry name" value="WD40_rpt"/>
</dbReference>
<dbReference type="InterPro" id="IPR019775">
    <property type="entry name" value="WD40_repeat_CS"/>
</dbReference>
<feature type="repeat" description="WD" evidence="4">
    <location>
        <begin position="508"/>
        <end position="542"/>
    </location>
</feature>
<evidence type="ECO:0000256" key="1">
    <source>
        <dbReference type="ARBA" id="ARBA00014901"/>
    </source>
</evidence>
<accession>A0AAV4WG17</accession>
<evidence type="ECO:0000256" key="3">
    <source>
        <dbReference type="ARBA" id="ARBA00022737"/>
    </source>
</evidence>
<dbReference type="InterPro" id="IPR020472">
    <property type="entry name" value="WD40_PAC1"/>
</dbReference>
<feature type="repeat" description="WD" evidence="4">
    <location>
        <begin position="360"/>
        <end position="393"/>
    </location>
</feature>
<dbReference type="PANTHER" id="PTHR44324:SF6">
    <property type="entry name" value="EF-HAND CALCIUM BINDING DOMAIN 8"/>
    <property type="match status" value="1"/>
</dbReference>
<evidence type="ECO:0000256" key="4">
    <source>
        <dbReference type="PROSITE-ProRule" id="PRU00221"/>
    </source>
</evidence>
<organism evidence="5 6">
    <name type="scientific">Caerostris darwini</name>
    <dbReference type="NCBI Taxonomy" id="1538125"/>
    <lineage>
        <taxon>Eukaryota</taxon>
        <taxon>Metazoa</taxon>
        <taxon>Ecdysozoa</taxon>
        <taxon>Arthropoda</taxon>
        <taxon>Chelicerata</taxon>
        <taxon>Arachnida</taxon>
        <taxon>Araneae</taxon>
        <taxon>Araneomorphae</taxon>
        <taxon>Entelegynae</taxon>
        <taxon>Araneoidea</taxon>
        <taxon>Araneidae</taxon>
        <taxon>Caerostris</taxon>
    </lineage>
</organism>
<dbReference type="EMBL" id="BPLQ01014549">
    <property type="protein sequence ID" value="GIY80789.1"/>
    <property type="molecule type" value="Genomic_DNA"/>
</dbReference>
<feature type="non-terminal residue" evidence="5">
    <location>
        <position position="869"/>
    </location>
</feature>
<dbReference type="PRINTS" id="PR00320">
    <property type="entry name" value="GPROTEINBRPT"/>
</dbReference>
<evidence type="ECO:0000256" key="2">
    <source>
        <dbReference type="ARBA" id="ARBA00022574"/>
    </source>
</evidence>
<gene>
    <name evidence="5" type="primary">WDY</name>
    <name evidence="5" type="ORF">CDAR_368541</name>
</gene>
<dbReference type="AlphaFoldDB" id="A0AAV4WG17"/>
<dbReference type="InterPro" id="IPR036322">
    <property type="entry name" value="WD40_repeat_dom_sf"/>
</dbReference>
<name>A0AAV4WG17_9ARAC</name>
<protein>
    <recommendedName>
        <fullName evidence="1">WD repeat-containing protein on Y chromosome</fullName>
    </recommendedName>
</protein>
<proteinExistence type="predicted"/>
<keyword evidence="3" id="KW-0677">Repeat</keyword>
<sequence length="869" mass="99305">MYKYQPLLESLRLKCKIDIKKAFWGEEGLDIDLNLDGFQEILETKLPLKTNLKDVQSLFYQIDVYNKGRIKYRNLADYLEIYEERRLSKDDGPFHTHPIHYHGVRCQDSIFEWTVYEALEDAVDEVSGNYVSLSRTGVLAFWRRDLKKHFETTIAVQDDGEKMTTMATGLACLPKFKIVAVATTAADIRFFNASTYKFEHKFSIAWLPAVIVNMDCYNSEKIACGDFMGSVYIVNMFSEFFMRLRRRASHLGPQKITFDDLKNGRINGIKLEHTAKSHLTNVAKVRYMPNLRIVVSCAVSSKRAMLIHHLDQNESLSFYSEAGISCFDYCEKLSCVVTGCIDNSVKIWNPAVNASCYENLTGHFNSVTHVAVDEKCLFVISADRDKTIRVWNLLRPMCLQVIKFKEADFAGKHIFATLFLDKEYDKLIITTNRITVLNLRRKDVKRAAHPDSELVVLATYNTVFDSFITVGNKASVAVWSAETCSQIHEFTEIHVTSTKEGILQIVDVVAAGLEPSERRLITAGRDGSIKVWNFHMGICLKEFQAKFPVMTLSFLNFDIFAAGSSGLITQFYDDGEGTIEDNEWKPLNEETIVSIDNYGNNLVASASSEGEIVIWLWKNVDAKLRMKDRTIETEHAEDLNDYPAKKLVAKRRRFSISQILFLRTRELDDSIGNLVSCGIDGRIRFWNVIYTIKVNKWKLLSKFRAVIRKSDGVLCIGTDKKNSLLFSGDTMGYVRVYDLEDYYSVYGSVPTNAKKPESHHYDKYPFLRLQRLIQINHRQYSKFDHHDEAELGFAPILLNCFRAHMGAILKVGYSDEREIIITAARQGSIRLWTVSGMYIGYLGSDDAKMSKMKHMPPDIQNIASPTTLH</sequence>
<dbReference type="InterPro" id="IPR051242">
    <property type="entry name" value="WD-EF-hand_domain"/>
</dbReference>
<dbReference type="PROSITE" id="PS00678">
    <property type="entry name" value="WD_REPEATS_1"/>
    <property type="match status" value="1"/>
</dbReference>
<dbReference type="SMART" id="SM00320">
    <property type="entry name" value="WD40"/>
    <property type="match status" value="8"/>
</dbReference>
<reference evidence="5 6" key="1">
    <citation type="submission" date="2021-06" db="EMBL/GenBank/DDBJ databases">
        <title>Caerostris darwini draft genome.</title>
        <authorList>
            <person name="Kono N."/>
            <person name="Arakawa K."/>
        </authorList>
    </citation>
    <scope>NUCLEOTIDE SEQUENCE [LARGE SCALE GENOMIC DNA]</scope>
</reference>
<dbReference type="Pfam" id="PF00400">
    <property type="entry name" value="WD40"/>
    <property type="match status" value="3"/>
</dbReference>
<evidence type="ECO:0000313" key="5">
    <source>
        <dbReference type="EMBL" id="GIY80789.1"/>
    </source>
</evidence>
<dbReference type="PROSITE" id="PS50294">
    <property type="entry name" value="WD_REPEATS_REGION"/>
    <property type="match status" value="2"/>
</dbReference>
<dbReference type="InterPro" id="IPR015943">
    <property type="entry name" value="WD40/YVTN_repeat-like_dom_sf"/>
</dbReference>
<comment type="caution">
    <text evidence="5">The sequence shown here is derived from an EMBL/GenBank/DDBJ whole genome shotgun (WGS) entry which is preliminary data.</text>
</comment>
<keyword evidence="2 4" id="KW-0853">WD repeat</keyword>
<dbReference type="PROSITE" id="PS50082">
    <property type="entry name" value="WD_REPEATS_2"/>
    <property type="match status" value="3"/>
</dbReference>
<keyword evidence="6" id="KW-1185">Reference proteome</keyword>
<dbReference type="Gene3D" id="2.130.10.10">
    <property type="entry name" value="YVTN repeat-like/Quinoprotein amine dehydrogenase"/>
    <property type="match status" value="3"/>
</dbReference>
<dbReference type="SUPFAM" id="SSF50978">
    <property type="entry name" value="WD40 repeat-like"/>
    <property type="match status" value="2"/>
</dbReference>
<dbReference type="PANTHER" id="PTHR44324">
    <property type="entry name" value="WD40 REPEAT DOMAIN 95"/>
    <property type="match status" value="1"/>
</dbReference>
<dbReference type="Proteomes" id="UP001054837">
    <property type="component" value="Unassembled WGS sequence"/>
</dbReference>